<evidence type="ECO:0000256" key="5">
    <source>
        <dbReference type="ARBA" id="ARBA00022840"/>
    </source>
</evidence>
<feature type="region of interest" description="Disordered" evidence="7">
    <location>
        <begin position="838"/>
        <end position="863"/>
    </location>
</feature>
<feature type="compositionally biased region" description="Polar residues" evidence="7">
    <location>
        <begin position="848"/>
        <end position="863"/>
    </location>
</feature>
<dbReference type="Pfam" id="PF00564">
    <property type="entry name" value="PB1"/>
    <property type="match status" value="1"/>
</dbReference>
<feature type="compositionally biased region" description="Polar residues" evidence="7">
    <location>
        <begin position="535"/>
        <end position="548"/>
    </location>
</feature>
<dbReference type="GO" id="GO:0005524">
    <property type="term" value="F:ATP binding"/>
    <property type="evidence" value="ECO:0007669"/>
    <property type="project" value="UniProtKB-UniRule"/>
</dbReference>
<dbReference type="InterPro" id="IPR001245">
    <property type="entry name" value="Ser-Thr/Tyr_kinase_cat_dom"/>
</dbReference>
<dbReference type="Gene3D" id="3.10.20.90">
    <property type="entry name" value="Phosphatidylinositol 3-kinase Catalytic Subunit, Chain A, domain 1"/>
    <property type="match status" value="1"/>
</dbReference>
<dbReference type="GO" id="GO:0007165">
    <property type="term" value="P:signal transduction"/>
    <property type="evidence" value="ECO:0007669"/>
    <property type="project" value="TreeGrafter"/>
</dbReference>
<dbReference type="SMART" id="SM00666">
    <property type="entry name" value="PB1"/>
    <property type="match status" value="1"/>
</dbReference>
<evidence type="ECO:0000259" key="8">
    <source>
        <dbReference type="PROSITE" id="PS50011"/>
    </source>
</evidence>
<dbReference type="PROSITE" id="PS00108">
    <property type="entry name" value="PROTEIN_KINASE_ST"/>
    <property type="match status" value="1"/>
</dbReference>
<keyword evidence="4 9" id="KW-0418">Kinase</keyword>
<feature type="binding site" evidence="6">
    <location>
        <position position="1037"/>
    </location>
    <ligand>
        <name>ATP</name>
        <dbReference type="ChEBI" id="CHEBI:30616"/>
    </ligand>
</feature>
<keyword evidence="5 6" id="KW-0067">ATP-binding</keyword>
<dbReference type="InterPro" id="IPR000719">
    <property type="entry name" value="Prot_kinase_dom"/>
</dbReference>
<dbReference type="SUPFAM" id="SSF56112">
    <property type="entry name" value="Protein kinase-like (PK-like)"/>
    <property type="match status" value="1"/>
</dbReference>
<dbReference type="CDD" id="cd06410">
    <property type="entry name" value="PB1_UP2"/>
    <property type="match status" value="1"/>
</dbReference>
<dbReference type="OrthoDB" id="4062651at2759"/>
<organism evidence="9 10">
    <name type="scientific">Musa troglodytarum</name>
    <name type="common">fe'i banana</name>
    <dbReference type="NCBI Taxonomy" id="320322"/>
    <lineage>
        <taxon>Eukaryota</taxon>
        <taxon>Viridiplantae</taxon>
        <taxon>Streptophyta</taxon>
        <taxon>Embryophyta</taxon>
        <taxon>Tracheophyta</taxon>
        <taxon>Spermatophyta</taxon>
        <taxon>Magnoliopsida</taxon>
        <taxon>Liliopsida</taxon>
        <taxon>Zingiberales</taxon>
        <taxon>Musaceae</taxon>
        <taxon>Musa</taxon>
    </lineage>
</organism>
<dbReference type="Gene3D" id="3.30.200.20">
    <property type="entry name" value="Phosphorylase Kinase, domain 1"/>
    <property type="match status" value="1"/>
</dbReference>
<dbReference type="SUPFAM" id="SSF54277">
    <property type="entry name" value="CAD &amp; PB1 domains"/>
    <property type="match status" value="1"/>
</dbReference>
<name>A0A9E7GY73_9LILI</name>
<dbReference type="EMBL" id="CP097509">
    <property type="protein sequence ID" value="URE21283.1"/>
    <property type="molecule type" value="Genomic_DNA"/>
</dbReference>
<dbReference type="PANTHER" id="PTHR23257:SF797">
    <property type="entry name" value="KINASE SUPERFAMILY WITH OCTICOSAPEPTIDE_PHOX_BEM1P DOMAIN-CONTAINING PROTEIN"/>
    <property type="match status" value="1"/>
</dbReference>
<evidence type="ECO:0000313" key="9">
    <source>
        <dbReference type="EMBL" id="URE21283.1"/>
    </source>
</evidence>
<keyword evidence="1" id="KW-0723">Serine/threonine-protein kinase</keyword>
<evidence type="ECO:0000256" key="1">
    <source>
        <dbReference type="ARBA" id="ARBA00022527"/>
    </source>
</evidence>
<dbReference type="Proteomes" id="UP001055439">
    <property type="component" value="Chromosome 7"/>
</dbReference>
<dbReference type="InterPro" id="IPR050167">
    <property type="entry name" value="Ser_Thr_protein_kinase"/>
</dbReference>
<dbReference type="PANTHER" id="PTHR23257">
    <property type="entry name" value="SERINE-THREONINE PROTEIN KINASE"/>
    <property type="match status" value="1"/>
</dbReference>
<evidence type="ECO:0000256" key="6">
    <source>
        <dbReference type="PROSITE-ProRule" id="PRU10141"/>
    </source>
</evidence>
<dbReference type="Gene3D" id="1.10.510.10">
    <property type="entry name" value="Transferase(Phosphotransferase) domain 1"/>
    <property type="match status" value="1"/>
</dbReference>
<evidence type="ECO:0000256" key="7">
    <source>
        <dbReference type="SAM" id="MobiDB-lite"/>
    </source>
</evidence>
<accession>A0A9E7GY73</accession>
<dbReference type="CDD" id="cd13999">
    <property type="entry name" value="STKc_MAP3K-like"/>
    <property type="match status" value="1"/>
</dbReference>
<dbReference type="Pfam" id="PF07714">
    <property type="entry name" value="PK_Tyr_Ser-Thr"/>
    <property type="match status" value="1"/>
</dbReference>
<dbReference type="InterPro" id="IPR017441">
    <property type="entry name" value="Protein_kinase_ATP_BS"/>
</dbReference>
<dbReference type="PROSITE" id="PS00107">
    <property type="entry name" value="PROTEIN_KINASE_ATP"/>
    <property type="match status" value="1"/>
</dbReference>
<dbReference type="GO" id="GO:0004674">
    <property type="term" value="F:protein serine/threonine kinase activity"/>
    <property type="evidence" value="ECO:0007669"/>
    <property type="project" value="UniProtKB-KW"/>
</dbReference>
<feature type="region of interest" description="Disordered" evidence="7">
    <location>
        <begin position="1"/>
        <end position="31"/>
    </location>
</feature>
<feature type="region of interest" description="Disordered" evidence="7">
    <location>
        <begin position="231"/>
        <end position="256"/>
    </location>
</feature>
<protein>
    <submittedName>
        <fullName evidence="9">Protein kinase domain containing protein</fullName>
    </submittedName>
</protein>
<dbReference type="InterPro" id="IPR011009">
    <property type="entry name" value="Kinase-like_dom_sf"/>
</dbReference>
<feature type="domain" description="Protein kinase" evidence="8">
    <location>
        <begin position="1010"/>
        <end position="1280"/>
    </location>
</feature>
<dbReference type="GO" id="GO:0005737">
    <property type="term" value="C:cytoplasm"/>
    <property type="evidence" value="ECO:0007669"/>
    <property type="project" value="TreeGrafter"/>
</dbReference>
<feature type="compositionally biased region" description="Polar residues" evidence="7">
    <location>
        <begin position="14"/>
        <end position="30"/>
    </location>
</feature>
<dbReference type="InterPro" id="IPR008271">
    <property type="entry name" value="Ser/Thr_kinase_AS"/>
</dbReference>
<dbReference type="PRINTS" id="PR00109">
    <property type="entry name" value="TYRKINASE"/>
</dbReference>
<evidence type="ECO:0000256" key="4">
    <source>
        <dbReference type="ARBA" id="ARBA00022777"/>
    </source>
</evidence>
<evidence type="ECO:0000313" key="10">
    <source>
        <dbReference type="Proteomes" id="UP001055439"/>
    </source>
</evidence>
<evidence type="ECO:0000256" key="3">
    <source>
        <dbReference type="ARBA" id="ARBA00022741"/>
    </source>
</evidence>
<dbReference type="SMART" id="SM00220">
    <property type="entry name" value="S_TKc"/>
    <property type="match status" value="1"/>
</dbReference>
<proteinExistence type="predicted"/>
<sequence length="1288" mass="139897">MASESKDPLPLRPTDSTSAAVHPSTTSSSTGDRKVKLLCSYGGRILPRLSDGALRYAGGETRIITVCRDSTLPEILRRMGEAFAGPIVLRYQLPGEDLDALISVSTSEDLENMMEECDKLAAESPSAKLRVFLFSPSDVTGAAANPLDPYLDLQDTGARYLEAVNGLDSSIRRKDSVTSFSSTQNSDGMMAAAEVIVNEGTSPDHVSPRATSAQDASESVFAAQNVQELLPPTSSTDQTQFLSSTQSESPPVLPNQSSIANSAQAELPSVMQHVPQHFVDPQQALMLNAQSYLVMGSPRPINVVAVPPHGYVPPAHISTPPSQVSNGMSVQTRVDPHTEIPNGGKTAKLPGDAKLQPLSQLPPLPPPHLLVPHAERNLLHQVPSASQRLSLRLGECSLCQRALPHVHSDTLIYDQDNGLKNAAIPEVNMALQSHHSEDLTRMRAPQIVDARTPVDSWVETQAKNLLAAAPSVTYEFAETIPEMPRDAGKPVLNAANPDHAKVLVPPVPVGLPSTSQAACGTITNPEKYCQEDSSQKQQEVPPNLSPNMENLDHSNVVHTPASLALPHNPYGTLFPAQFHGENASQQQIQFAQHIGYPKYPVNQDFIAKTFVADASLVGNSQFREDGQSVRGTVPAIFYGYIRPMDGMTRAIYTNTPGQPGFNDWPRPVVMPAIGTSKDLKPVERPLIEVNTNSTGSQDRGNELSLSNPLISPVLVAEGNAGVLVDQQPSAVKDVAYLHGVKPANTSHVPNMIGNHGPYAYYLEAGVGPRGMSKYVDLTYNDSAFNKNPNSAHKDEAPNTHPAEILGGTTILQNDNAQFCTIHHTTSMDQLQQAVSSDPLISNKDPQKTLGSSSVLPPRPSNISSKEAKATKALNNKNYPVNSTRSEITVPAEEVSCCLPHSLNMDSPTEPARLLKDLEGVNINQDIQTFEERPSASALKSSEVPTPVIISHEIKETDPRSGNENGTIENNIEIDDDQTEITKAKPSEKVKNGFPNTDEIGHLQVIKNSDLEELQELGAGAFGTVYHGKWRGTDVAIKRINDRVFSGKPSEQERARADFWNEACKLASLHHPNVVAFYGIVLDGPGGSVATVTEFMVNGSLRRVLQKNEKVLDRYRSLIIAMDVAFGMEYLHSKNIIHFDLKSDNLLVNLRDPQRPICKHLLQVGDLGLSKVKYETLMSGGMRGTLPWMAPELLGGKDNKYTEKVDVFSFGIVMWELITGEEPYGDMHYGAIIGGILNDTLRPPVPESCDAEWRSLMEQCWATEPSQRPSFTEIASRLRAMAASLPQKG</sequence>
<dbReference type="FunFam" id="3.10.20.90:FF:000058">
    <property type="entry name" value="Octicosapeptide/phox/Bem1p domain kinase superfamily protein"/>
    <property type="match status" value="1"/>
</dbReference>
<dbReference type="InterPro" id="IPR000270">
    <property type="entry name" value="PB1_dom"/>
</dbReference>
<keyword evidence="10" id="KW-1185">Reference proteome</keyword>
<keyword evidence="3 6" id="KW-0547">Nucleotide-binding</keyword>
<reference evidence="9" key="1">
    <citation type="submission" date="2022-05" db="EMBL/GenBank/DDBJ databases">
        <title>The Musa troglodytarum L. genome provides insights into the mechanism of non-climacteric behaviour and enrichment of carotenoids.</title>
        <authorList>
            <person name="Wang J."/>
        </authorList>
    </citation>
    <scope>NUCLEOTIDE SEQUENCE</scope>
    <source>
        <tissue evidence="9">Leaf</tissue>
    </source>
</reference>
<evidence type="ECO:0000256" key="2">
    <source>
        <dbReference type="ARBA" id="ARBA00022679"/>
    </source>
</evidence>
<keyword evidence="2" id="KW-0808">Transferase</keyword>
<feature type="region of interest" description="Disordered" evidence="7">
    <location>
        <begin position="530"/>
        <end position="549"/>
    </location>
</feature>
<dbReference type="PROSITE" id="PS50011">
    <property type="entry name" value="PROTEIN_KINASE_DOM"/>
    <property type="match status" value="1"/>
</dbReference>
<gene>
    <name evidence="9" type="ORF">MUK42_10497</name>
</gene>